<proteinExistence type="predicted"/>
<feature type="coiled-coil region" evidence="1">
    <location>
        <begin position="444"/>
        <end position="471"/>
    </location>
</feature>
<dbReference type="Pfam" id="PF09808">
    <property type="entry name" value="SNAPC1"/>
    <property type="match status" value="1"/>
</dbReference>
<keyword evidence="1" id="KW-0175">Coiled coil</keyword>
<keyword evidence="3" id="KW-1185">Reference proteome</keyword>
<dbReference type="PANTHER" id="PTHR15131:SF7">
    <property type="entry name" value="SNAPC (SMALL NUCLEAR RNA ACTIVATING COMPLEX) HOMOLOG-RELATED"/>
    <property type="match status" value="1"/>
</dbReference>
<evidence type="ECO:0000256" key="1">
    <source>
        <dbReference type="SAM" id="Coils"/>
    </source>
</evidence>
<protein>
    <submittedName>
        <fullName evidence="4">Coiled-coil domain-containing protein-like</fullName>
    </submittedName>
</protein>
<dbReference type="AlphaFoldDB" id="A0A1I7TS21"/>
<evidence type="ECO:0000256" key="2">
    <source>
        <dbReference type="SAM" id="MobiDB-lite"/>
    </source>
</evidence>
<accession>A0A1I7TS21</accession>
<dbReference type="STRING" id="1561998.A0A1I7TS21"/>
<evidence type="ECO:0000313" key="4">
    <source>
        <dbReference type="WBParaSite" id="Csp11.Scaffold629.g11204.t2"/>
    </source>
</evidence>
<dbReference type="GO" id="GO:0042796">
    <property type="term" value="P:snRNA transcription by RNA polymerase III"/>
    <property type="evidence" value="ECO:0007669"/>
    <property type="project" value="TreeGrafter"/>
</dbReference>
<dbReference type="GO" id="GO:0019185">
    <property type="term" value="C:snRNA-activating protein complex"/>
    <property type="evidence" value="ECO:0007669"/>
    <property type="project" value="TreeGrafter"/>
</dbReference>
<feature type="compositionally biased region" description="Acidic residues" evidence="2">
    <location>
        <begin position="628"/>
        <end position="644"/>
    </location>
</feature>
<evidence type="ECO:0000313" key="3">
    <source>
        <dbReference type="Proteomes" id="UP000095282"/>
    </source>
</evidence>
<dbReference type="WBParaSite" id="Csp11.Scaffold629.g11204.t2">
    <property type="protein sequence ID" value="Csp11.Scaffold629.g11204.t2"/>
    <property type="gene ID" value="Csp11.Scaffold629.g11204"/>
</dbReference>
<dbReference type="PANTHER" id="PTHR15131">
    <property type="entry name" value="SMALL NUCLEAR RNA ACTIVATING COMPLEX, POLYPEPTIDE 1"/>
    <property type="match status" value="1"/>
</dbReference>
<dbReference type="Proteomes" id="UP000095282">
    <property type="component" value="Unplaced"/>
</dbReference>
<dbReference type="eggNOG" id="KOG4746">
    <property type="taxonomic scope" value="Eukaryota"/>
</dbReference>
<dbReference type="GO" id="GO:0042795">
    <property type="term" value="P:snRNA transcription by RNA polymerase II"/>
    <property type="evidence" value="ECO:0007669"/>
    <property type="project" value="TreeGrafter"/>
</dbReference>
<reference evidence="4" key="1">
    <citation type="submission" date="2016-11" db="UniProtKB">
        <authorList>
            <consortium name="WormBaseParasite"/>
        </authorList>
    </citation>
    <scope>IDENTIFICATION</scope>
</reference>
<feature type="region of interest" description="Disordered" evidence="2">
    <location>
        <begin position="609"/>
        <end position="644"/>
    </location>
</feature>
<sequence length="644" mass="74576">MPKGGASSLTPVYAGLREDLDAFLRSFLQLDSVRFSDYKRLFEHRGMVHLFSGRSNSAEIIEFNECLLVHCLPYMEEEVCPGVPRSLHERIFGLYSLYTFFYVQHSFHVVKVRMDPDASRNFRKLTELLLQEKIYDAYMICLKLLEDKAFKHVAFIMIHDPSNFKRFYTDDKISHTILRANLNDPLGNVKALIGSEEFEKLDIIRREYIRSKKRAKFEGFNLEDVQGKMKQIMEQYSRSIEGCYGVNEIINTDHSSEHLSSRGMLRSTIKEQAHSSDLKLARYRRHRSATPLDIPTDTFDYVQEFEPEVKAKRVKPEPESPESTASPPLKYRTRQGLKNEAIKREEEMVFSDGSPPRKVLKVHKRQEPPDVIDTDQYFIADIPSNSDKLHEDNINEGPKNMKVPKKEPCDAPVIDQLLLVDSVPDIHISNKIKIKEELAILNRIDDCETEYEDIEEVVKRVVEQIVELTETMSHFLENDRTGEMIAGRNECEKRESLNETHEMENDHVHANEVEPSELDTCPPSTSVATPRSIMKKRKSTISRHVSFREDQDGELDTTIHEIPSRMSELDEYLESRNRCLVDESDVPAPFSKLLKANDDPAEDYIVDDDDMFRPFEGDTIGPGWTEKENDESEDDIWIEEEDDD</sequence>
<dbReference type="InterPro" id="IPR019188">
    <property type="entry name" value="SNAPC1"/>
</dbReference>
<dbReference type="GO" id="GO:0043565">
    <property type="term" value="F:sequence-specific DNA binding"/>
    <property type="evidence" value="ECO:0007669"/>
    <property type="project" value="TreeGrafter"/>
</dbReference>
<name>A0A1I7TS21_9PELO</name>
<feature type="compositionally biased region" description="Basic and acidic residues" evidence="2">
    <location>
        <begin position="309"/>
        <end position="318"/>
    </location>
</feature>
<feature type="region of interest" description="Disordered" evidence="2">
    <location>
        <begin position="309"/>
        <end position="335"/>
    </location>
</feature>
<organism evidence="3 4">
    <name type="scientific">Caenorhabditis tropicalis</name>
    <dbReference type="NCBI Taxonomy" id="1561998"/>
    <lineage>
        <taxon>Eukaryota</taxon>
        <taxon>Metazoa</taxon>
        <taxon>Ecdysozoa</taxon>
        <taxon>Nematoda</taxon>
        <taxon>Chromadorea</taxon>
        <taxon>Rhabditida</taxon>
        <taxon>Rhabditina</taxon>
        <taxon>Rhabditomorpha</taxon>
        <taxon>Rhabditoidea</taxon>
        <taxon>Rhabditidae</taxon>
        <taxon>Peloderinae</taxon>
        <taxon>Caenorhabditis</taxon>
    </lineage>
</organism>